<reference evidence="2" key="1">
    <citation type="submission" date="2016-11" db="EMBL/GenBank/DDBJ databases">
        <authorList>
            <person name="Varghese N."/>
            <person name="Submissions S."/>
        </authorList>
    </citation>
    <scope>NUCLEOTIDE SEQUENCE [LARGE SCALE GENOMIC DNA]</scope>
    <source>
        <strain evidence="2">Sac-22</strain>
    </source>
</reference>
<dbReference type="AlphaFoldDB" id="A0A1M7HFH7"/>
<dbReference type="Proteomes" id="UP000184339">
    <property type="component" value="Unassembled WGS sequence"/>
</dbReference>
<dbReference type="RefSeq" id="WP_072780584.1">
    <property type="nucleotide sequence ID" value="NZ_FRCX01000001.1"/>
</dbReference>
<dbReference type="EMBL" id="FRCX01000001">
    <property type="protein sequence ID" value="SHM27113.1"/>
    <property type="molecule type" value="Genomic_DNA"/>
</dbReference>
<proteinExistence type="predicted"/>
<dbReference type="OrthoDB" id="1260906at2"/>
<name>A0A1M7HFH7_9BURK</name>
<keyword evidence="2" id="KW-1185">Reference proteome</keyword>
<evidence type="ECO:0000313" key="1">
    <source>
        <dbReference type="EMBL" id="SHM27113.1"/>
    </source>
</evidence>
<protein>
    <submittedName>
        <fullName evidence="1">Uncharacterized protein</fullName>
    </submittedName>
</protein>
<dbReference type="STRING" id="551987.SAMN05192549_101158"/>
<evidence type="ECO:0000313" key="2">
    <source>
        <dbReference type="Proteomes" id="UP000184339"/>
    </source>
</evidence>
<accession>A0A1M7HFH7</accession>
<sequence length="100" mass="11415">MARDTYAYRQVAVESVEWNGRVEIHPVSGQAYATELNVQCSRRMSDTSIYPLGTIFLVSAKLTDRLGGPQYLYVWHGDEIKVMAEQDAEVFLGAYRRVRL</sequence>
<organism evidence="1 2">
    <name type="scientific">Duganella sacchari</name>
    <dbReference type="NCBI Taxonomy" id="551987"/>
    <lineage>
        <taxon>Bacteria</taxon>
        <taxon>Pseudomonadati</taxon>
        <taxon>Pseudomonadota</taxon>
        <taxon>Betaproteobacteria</taxon>
        <taxon>Burkholderiales</taxon>
        <taxon>Oxalobacteraceae</taxon>
        <taxon>Telluria group</taxon>
        <taxon>Duganella</taxon>
    </lineage>
</organism>
<gene>
    <name evidence="1" type="ORF">SAMN05192549_101158</name>
</gene>